<keyword evidence="6" id="KW-1185">Reference proteome</keyword>
<dbReference type="GO" id="GO:0005634">
    <property type="term" value="C:nucleus"/>
    <property type="evidence" value="ECO:0007669"/>
    <property type="project" value="TreeGrafter"/>
</dbReference>
<evidence type="ECO:0000256" key="1">
    <source>
        <dbReference type="ARBA" id="ARBA00022723"/>
    </source>
</evidence>
<dbReference type="GO" id="GO:0004791">
    <property type="term" value="F:thioredoxin-disulfide reductase (NADPH) activity"/>
    <property type="evidence" value="ECO:0007669"/>
    <property type="project" value="InterPro"/>
</dbReference>
<dbReference type="Gene3D" id="3.30.60.90">
    <property type="match status" value="1"/>
</dbReference>
<feature type="domain" description="Thioredoxin" evidence="4">
    <location>
        <begin position="72"/>
        <end position="226"/>
    </location>
</feature>
<dbReference type="Pfam" id="PF13905">
    <property type="entry name" value="Thioredoxin_8"/>
    <property type="match status" value="2"/>
</dbReference>
<dbReference type="InterPro" id="IPR013766">
    <property type="entry name" value="Thioredoxin_domain"/>
</dbReference>
<evidence type="ECO:0000313" key="5">
    <source>
        <dbReference type="EMBL" id="OQR87926.1"/>
    </source>
</evidence>
<keyword evidence="2" id="KW-0863">Zinc-finger</keyword>
<name>A0A1V9YQB8_9STRA</name>
<dbReference type="InterPro" id="IPR043145">
    <property type="entry name" value="Znf_ZZ_sf"/>
</dbReference>
<dbReference type="Gene3D" id="3.40.30.10">
    <property type="entry name" value="Glutaredoxin"/>
    <property type="match status" value="2"/>
</dbReference>
<dbReference type="CDD" id="cd03009">
    <property type="entry name" value="TryX_like_TryX_NRX"/>
    <property type="match status" value="1"/>
</dbReference>
<evidence type="ECO:0000256" key="3">
    <source>
        <dbReference type="ARBA" id="ARBA00022833"/>
    </source>
</evidence>
<dbReference type="STRING" id="74557.A0A1V9YQB8"/>
<dbReference type="SMART" id="SM00291">
    <property type="entry name" value="ZnF_ZZ"/>
    <property type="match status" value="1"/>
</dbReference>
<dbReference type="InterPro" id="IPR012336">
    <property type="entry name" value="Thioredoxin-like_fold"/>
</dbReference>
<dbReference type="GO" id="GO:0008270">
    <property type="term" value="F:zinc ion binding"/>
    <property type="evidence" value="ECO:0007669"/>
    <property type="project" value="UniProtKB-KW"/>
</dbReference>
<organism evidence="5 6">
    <name type="scientific">Thraustotheca clavata</name>
    <dbReference type="NCBI Taxonomy" id="74557"/>
    <lineage>
        <taxon>Eukaryota</taxon>
        <taxon>Sar</taxon>
        <taxon>Stramenopiles</taxon>
        <taxon>Oomycota</taxon>
        <taxon>Saprolegniomycetes</taxon>
        <taxon>Saprolegniales</taxon>
        <taxon>Achlyaceae</taxon>
        <taxon>Thraustotheca</taxon>
    </lineage>
</organism>
<keyword evidence="3" id="KW-0862">Zinc</keyword>
<dbReference type="InterPro" id="IPR036249">
    <property type="entry name" value="Thioredoxin-like_sf"/>
</dbReference>
<sequence>MTFLDLFGPTLLKNGPPRTDIVIDQEAHKASYDWNTVTCDRCDQHIVGPRYCCDDNSNFDLCGACYPHAEDLKPGCTFTEVPIPEKHVPLRKDEVSTTDTLTGKSVFVYFSAHWCPPCRGFTPMLAEYYNHHHESKNFEVVFVSSDQDDDAFDEYFGEMPWLALPYIDRECKEALSKKYNVSGIPSLVLLDDKGEVINANARSKIAQDPEAANFPYVPKTFRQILGNHFINNTGDTIGSTELKGKVLMLYFSASWCGPCHSFTPLLIEAYNAAKAKGHEFELIFITGDRSKEDFDTYFAKMPWYAVPFEASKSVYDDLGEMYDVNGIPHLVILGPNQGPIRPIINKDAVSTVSGDVSAENFPWPPASVICLMVFLRVDFFCHGLDADALTAHVNELKQLSTEFQAGTVCKGD</sequence>
<feature type="non-terminal residue" evidence="5">
    <location>
        <position position="412"/>
    </location>
</feature>
<dbReference type="OrthoDB" id="409136at2759"/>
<evidence type="ECO:0000313" key="6">
    <source>
        <dbReference type="Proteomes" id="UP000243217"/>
    </source>
</evidence>
<keyword evidence="1" id="KW-0479">Metal-binding</keyword>
<dbReference type="PANTHER" id="PTHR46472">
    <property type="entry name" value="NUCLEOREDOXIN"/>
    <property type="match status" value="1"/>
</dbReference>
<dbReference type="PROSITE" id="PS00194">
    <property type="entry name" value="THIOREDOXIN_1"/>
    <property type="match status" value="2"/>
</dbReference>
<dbReference type="Pfam" id="PF00569">
    <property type="entry name" value="ZZ"/>
    <property type="match status" value="1"/>
</dbReference>
<dbReference type="Proteomes" id="UP000243217">
    <property type="component" value="Unassembled WGS sequence"/>
</dbReference>
<dbReference type="EMBL" id="JNBS01003364">
    <property type="protein sequence ID" value="OQR87926.1"/>
    <property type="molecule type" value="Genomic_DNA"/>
</dbReference>
<dbReference type="AlphaFoldDB" id="A0A1V9YQB8"/>
<dbReference type="InterPro" id="IPR000433">
    <property type="entry name" value="Znf_ZZ"/>
</dbReference>
<dbReference type="SUPFAM" id="SSF57850">
    <property type="entry name" value="RING/U-box"/>
    <property type="match status" value="1"/>
</dbReference>
<evidence type="ECO:0000256" key="2">
    <source>
        <dbReference type="ARBA" id="ARBA00022771"/>
    </source>
</evidence>
<dbReference type="GO" id="GO:0031397">
    <property type="term" value="P:negative regulation of protein ubiquitination"/>
    <property type="evidence" value="ECO:0007669"/>
    <property type="project" value="TreeGrafter"/>
</dbReference>
<dbReference type="PROSITE" id="PS51352">
    <property type="entry name" value="THIOREDOXIN_2"/>
    <property type="match status" value="1"/>
</dbReference>
<evidence type="ECO:0000259" key="4">
    <source>
        <dbReference type="PROSITE" id="PS51352"/>
    </source>
</evidence>
<dbReference type="InterPro" id="IPR045870">
    <property type="entry name" value="TryX_NRX_thioredoxin_dom"/>
</dbReference>
<protein>
    <recommendedName>
        <fullName evidence="4">Thioredoxin domain-containing protein</fullName>
    </recommendedName>
</protein>
<comment type="caution">
    <text evidence="5">The sequence shown here is derived from an EMBL/GenBank/DDBJ whole genome shotgun (WGS) entry which is preliminary data.</text>
</comment>
<gene>
    <name evidence="5" type="ORF">THRCLA_10424</name>
</gene>
<proteinExistence type="predicted"/>
<dbReference type="PANTHER" id="PTHR46472:SF1">
    <property type="entry name" value="NUCLEOREDOXIN"/>
    <property type="match status" value="1"/>
</dbReference>
<reference evidence="5 6" key="1">
    <citation type="journal article" date="2014" name="Genome Biol. Evol.">
        <title>The secreted proteins of Achlya hypogyna and Thraustotheca clavata identify the ancestral oomycete secretome and reveal gene acquisitions by horizontal gene transfer.</title>
        <authorList>
            <person name="Misner I."/>
            <person name="Blouin N."/>
            <person name="Leonard G."/>
            <person name="Richards T.A."/>
            <person name="Lane C.E."/>
        </authorList>
    </citation>
    <scope>NUCLEOTIDE SEQUENCE [LARGE SCALE GENOMIC DNA]</scope>
    <source>
        <strain evidence="5 6">ATCC 34112</strain>
    </source>
</reference>
<dbReference type="InterPro" id="IPR017937">
    <property type="entry name" value="Thioredoxin_CS"/>
</dbReference>
<dbReference type="GO" id="GO:0030178">
    <property type="term" value="P:negative regulation of Wnt signaling pathway"/>
    <property type="evidence" value="ECO:0007669"/>
    <property type="project" value="TreeGrafter"/>
</dbReference>
<dbReference type="SUPFAM" id="SSF52833">
    <property type="entry name" value="Thioredoxin-like"/>
    <property type="match status" value="2"/>
</dbReference>
<accession>A0A1V9YQB8</accession>